<gene>
    <name evidence="9" type="ORF">ASZ90_009427</name>
</gene>
<dbReference type="NCBIfam" id="TIGR00587">
    <property type="entry name" value="nfo"/>
    <property type="match status" value="1"/>
</dbReference>
<dbReference type="Pfam" id="PF01261">
    <property type="entry name" value="AP_endonuc_2"/>
    <property type="match status" value="1"/>
</dbReference>
<keyword evidence="4" id="KW-0227">DNA damage</keyword>
<dbReference type="PANTHER" id="PTHR21445:SF0">
    <property type="entry name" value="APURINIC-APYRIMIDINIC ENDONUCLEASE"/>
    <property type="match status" value="1"/>
</dbReference>
<dbReference type="FunFam" id="3.20.20.150:FF:000001">
    <property type="entry name" value="Probable endonuclease 4"/>
    <property type="match status" value="1"/>
</dbReference>
<comment type="similarity">
    <text evidence="2">Belongs to the AP endonuclease 2 family.</text>
</comment>
<dbReference type="GO" id="GO:0008270">
    <property type="term" value="F:zinc ion binding"/>
    <property type="evidence" value="ECO:0007669"/>
    <property type="project" value="InterPro"/>
</dbReference>
<keyword evidence="6" id="KW-0862">Zinc</keyword>
<sequence>MVRVGCHVSIAGSIDLAVARALERGCDTFQIFTRNPRGWKAKELDERTAAAFSERLHAAGIGPVFDHMPYLPNLASPDKEIYEKSVAALTAELERCGMLAIPYLITHLGHHGGSGLESGQARVSAAINRALSDAGGGVMLLLENTAGEKNGVGSTCEDIGKIMDGIEDIGRIGTCLDTCHAFAAGYDLRTQDGIEDMLGQYDDQIGLERLKVIHLNDSRGGLGSRVDRHEHIGMGGIGEEGFCRILRSPVIRLLPLICETPVDDRRDDAGNIAKVRELAGENGPS</sequence>
<evidence type="ECO:0000256" key="7">
    <source>
        <dbReference type="ARBA" id="ARBA00023204"/>
    </source>
</evidence>
<keyword evidence="9" id="KW-0255">Endonuclease</keyword>
<dbReference type="InterPro" id="IPR013022">
    <property type="entry name" value="Xyl_isomerase-like_TIM-brl"/>
</dbReference>
<evidence type="ECO:0000313" key="9">
    <source>
        <dbReference type="EMBL" id="KUG20828.1"/>
    </source>
</evidence>
<dbReference type="GO" id="GO:0008833">
    <property type="term" value="F:deoxyribonuclease IV (phage-T4-induced) activity"/>
    <property type="evidence" value="ECO:0007669"/>
    <property type="project" value="UniProtKB-EC"/>
</dbReference>
<evidence type="ECO:0000256" key="2">
    <source>
        <dbReference type="ARBA" id="ARBA00005340"/>
    </source>
</evidence>
<evidence type="ECO:0000256" key="1">
    <source>
        <dbReference type="ARBA" id="ARBA00001947"/>
    </source>
</evidence>
<dbReference type="EC" id="3.1.21.2" evidence="9"/>
<dbReference type="PROSITE" id="PS00731">
    <property type="entry name" value="AP_NUCLEASE_F2_3"/>
    <property type="match status" value="1"/>
</dbReference>
<dbReference type="CDD" id="cd00019">
    <property type="entry name" value="AP2Ec"/>
    <property type="match status" value="1"/>
</dbReference>
<dbReference type="GO" id="GO:0003677">
    <property type="term" value="F:DNA binding"/>
    <property type="evidence" value="ECO:0007669"/>
    <property type="project" value="InterPro"/>
</dbReference>
<dbReference type="SUPFAM" id="SSF51658">
    <property type="entry name" value="Xylose isomerase-like"/>
    <property type="match status" value="1"/>
</dbReference>
<dbReference type="GO" id="GO:0008081">
    <property type="term" value="F:phosphoric diester hydrolase activity"/>
    <property type="evidence" value="ECO:0007669"/>
    <property type="project" value="TreeGrafter"/>
</dbReference>
<reference evidence="9" key="1">
    <citation type="journal article" date="2015" name="Proc. Natl. Acad. Sci. U.S.A.">
        <title>Networks of energetic and metabolic interactions define dynamics in microbial communities.</title>
        <authorList>
            <person name="Embree M."/>
            <person name="Liu J.K."/>
            <person name="Al-Bassam M.M."/>
            <person name="Zengler K."/>
        </authorList>
    </citation>
    <scope>NUCLEOTIDE SEQUENCE</scope>
</reference>
<evidence type="ECO:0000256" key="6">
    <source>
        <dbReference type="ARBA" id="ARBA00022833"/>
    </source>
</evidence>
<dbReference type="PANTHER" id="PTHR21445">
    <property type="entry name" value="ENDONUCLEASE IV ENDODEOXYRIBONUCLEASE IV"/>
    <property type="match status" value="1"/>
</dbReference>
<evidence type="ECO:0000256" key="4">
    <source>
        <dbReference type="ARBA" id="ARBA00022763"/>
    </source>
</evidence>
<keyword evidence="7" id="KW-0234">DNA repair</keyword>
<keyword evidence="5 9" id="KW-0378">Hydrolase</keyword>
<keyword evidence="3" id="KW-0479">Metal-binding</keyword>
<evidence type="ECO:0000256" key="5">
    <source>
        <dbReference type="ARBA" id="ARBA00022801"/>
    </source>
</evidence>
<dbReference type="Gene3D" id="3.20.20.150">
    <property type="entry name" value="Divalent-metal-dependent TIM barrel enzymes"/>
    <property type="match status" value="1"/>
</dbReference>
<dbReference type="InterPro" id="IPR001719">
    <property type="entry name" value="AP_endonuc_2"/>
</dbReference>
<dbReference type="PROSITE" id="PS51432">
    <property type="entry name" value="AP_NUCLEASE_F2_4"/>
    <property type="match status" value="1"/>
</dbReference>
<evidence type="ECO:0000256" key="3">
    <source>
        <dbReference type="ARBA" id="ARBA00022723"/>
    </source>
</evidence>
<keyword evidence="9" id="KW-0540">Nuclease</keyword>
<name>A0A0W8FIU6_9ZZZZ</name>
<dbReference type="GO" id="GO:0003906">
    <property type="term" value="F:DNA-(apurinic or apyrimidinic site) endonuclease activity"/>
    <property type="evidence" value="ECO:0007669"/>
    <property type="project" value="TreeGrafter"/>
</dbReference>
<accession>A0A0W8FIU6</accession>
<dbReference type="HAMAP" id="MF_00152">
    <property type="entry name" value="Nfo"/>
    <property type="match status" value="1"/>
</dbReference>
<comment type="cofactor">
    <cofactor evidence="1">
        <name>Zn(2+)</name>
        <dbReference type="ChEBI" id="CHEBI:29105"/>
    </cofactor>
</comment>
<dbReference type="GO" id="GO:0006284">
    <property type="term" value="P:base-excision repair"/>
    <property type="evidence" value="ECO:0007669"/>
    <property type="project" value="TreeGrafter"/>
</dbReference>
<dbReference type="InterPro" id="IPR036237">
    <property type="entry name" value="Xyl_isomerase-like_sf"/>
</dbReference>
<dbReference type="SMART" id="SM00518">
    <property type="entry name" value="AP2Ec"/>
    <property type="match status" value="1"/>
</dbReference>
<comment type="caution">
    <text evidence="9">The sequence shown here is derived from an EMBL/GenBank/DDBJ whole genome shotgun (WGS) entry which is preliminary data.</text>
</comment>
<dbReference type="EMBL" id="LNQE01001136">
    <property type="protein sequence ID" value="KUG20828.1"/>
    <property type="molecule type" value="Genomic_DNA"/>
</dbReference>
<organism evidence="9">
    <name type="scientific">hydrocarbon metagenome</name>
    <dbReference type="NCBI Taxonomy" id="938273"/>
    <lineage>
        <taxon>unclassified sequences</taxon>
        <taxon>metagenomes</taxon>
        <taxon>ecological metagenomes</taxon>
    </lineage>
</organism>
<protein>
    <submittedName>
        <fullName evidence="9">Endonuclease iv</fullName>
        <ecNumber evidence="9">3.1.21.2</ecNumber>
    </submittedName>
</protein>
<feature type="domain" description="Xylose isomerase-like TIM barrel" evidence="8">
    <location>
        <begin position="19"/>
        <end position="268"/>
    </location>
</feature>
<dbReference type="AlphaFoldDB" id="A0A0W8FIU6"/>
<proteinExistence type="inferred from homology"/>
<dbReference type="InterPro" id="IPR018246">
    <property type="entry name" value="AP_endonuc_F2_Zn_BS"/>
</dbReference>
<evidence type="ECO:0000259" key="8">
    <source>
        <dbReference type="Pfam" id="PF01261"/>
    </source>
</evidence>